<accession>A0A1G9QC78</accession>
<proteinExistence type="predicted"/>
<feature type="region of interest" description="Disordered" evidence="1">
    <location>
        <begin position="171"/>
        <end position="205"/>
    </location>
</feature>
<feature type="region of interest" description="Disordered" evidence="1">
    <location>
        <begin position="306"/>
        <end position="339"/>
    </location>
</feature>
<dbReference type="STRING" id="349095.SAMN05660299_00167"/>
<dbReference type="Proteomes" id="UP000199309">
    <property type="component" value="Unassembled WGS sequence"/>
</dbReference>
<reference evidence="2 3" key="1">
    <citation type="submission" date="2016-10" db="EMBL/GenBank/DDBJ databases">
        <authorList>
            <person name="de Groot N.N."/>
        </authorList>
    </citation>
    <scope>NUCLEOTIDE SEQUENCE [LARGE SCALE GENOMIC DNA]</scope>
    <source>
        <strain evidence="2 3">DSM 16981</strain>
    </source>
</reference>
<dbReference type="AlphaFoldDB" id="A0A1G9QC78"/>
<feature type="region of interest" description="Disordered" evidence="1">
    <location>
        <begin position="235"/>
        <end position="269"/>
    </location>
</feature>
<dbReference type="RefSeq" id="WP_091647333.1">
    <property type="nucleotide sequence ID" value="NZ_FNHQ01000001.1"/>
</dbReference>
<gene>
    <name evidence="2" type="ORF">SAMN05660299_00167</name>
</gene>
<organism evidence="2 3">
    <name type="scientific">Megasphaera paucivorans</name>
    <dbReference type="NCBI Taxonomy" id="349095"/>
    <lineage>
        <taxon>Bacteria</taxon>
        <taxon>Bacillati</taxon>
        <taxon>Bacillota</taxon>
        <taxon>Negativicutes</taxon>
        <taxon>Veillonellales</taxon>
        <taxon>Veillonellaceae</taxon>
        <taxon>Megasphaera</taxon>
    </lineage>
</organism>
<sequence length="678" mass="73577">MPNNYKLQYPAISPSSFNVPSFAMYAYKDPMFALGQLLGEAWNNQYNQRGVDKGVAATSGLDDMHGNGISNDTQAFSAPQLESGAGDNGQQAADFQSALANDKNKLTYDPNTRQITYQAPAFIPALYSKNNAINYAHPTSFADFVNTNQGDVNGSGLIDMSKLATLSGNDAKTQPVLSNEGVDGTSSDTSIPAPSTITTDGQMPDLSNFISGGVTSDLSKNTDLQQQISDLSAINHAPTESQPIATDSGSAYKNSGPITSQGGPITEQQPIASNQNGVIQPLGSQQQLSPQQAQKAQTILNAMQSTNQTNTSSTPATSEVQLNPQTGQQVYPNTKGDPLTAEQQAEKGDIPIMDKNTAANAIQQNNANNTAVNSHFQAGQPISDIQYTPQPFSSAKWVSDATAKMHSMGMPQNQIDEVINRLKPDADLKEQQYDQYMSNKIVPAYQAAVAKGDYPTANVLASQLMQYNPTLGAQYVKTGPTALNYYNTNDARQRAETAQQYKQSNMKMQHGYTTEDIYNNGKVREALQNNAHQNKLSEMQTAQNFQYALTKLKLETQEKLGIIRANNKGSNGGNGQTISNAMSIVKAYDNPDTPDEEKKDLAAAYAPAKDVIDNYGLVPLTSNNNYNDAMEWITDRLDRNKALGNPYSKDAMQNLISNNLEPHTAQSIINDVNWDDYF</sequence>
<dbReference type="EMBL" id="FNHQ01000001">
    <property type="protein sequence ID" value="SDM07975.1"/>
    <property type="molecule type" value="Genomic_DNA"/>
</dbReference>
<evidence type="ECO:0000313" key="2">
    <source>
        <dbReference type="EMBL" id="SDM07975.1"/>
    </source>
</evidence>
<evidence type="ECO:0000313" key="3">
    <source>
        <dbReference type="Proteomes" id="UP000199309"/>
    </source>
</evidence>
<evidence type="ECO:0000256" key="1">
    <source>
        <dbReference type="SAM" id="MobiDB-lite"/>
    </source>
</evidence>
<feature type="compositionally biased region" description="Polar residues" evidence="1">
    <location>
        <begin position="184"/>
        <end position="201"/>
    </location>
</feature>
<feature type="compositionally biased region" description="Polar residues" evidence="1">
    <location>
        <begin position="315"/>
        <end position="332"/>
    </location>
</feature>
<protein>
    <submittedName>
        <fullName evidence="2">Uncharacterized protein</fullName>
    </submittedName>
</protein>
<keyword evidence="3" id="KW-1185">Reference proteome</keyword>
<name>A0A1G9QC78_9FIRM</name>